<keyword evidence="2" id="KW-0812">Transmembrane</keyword>
<reference evidence="4" key="1">
    <citation type="submission" date="2022-01" db="EMBL/GenBank/DDBJ databases">
        <title>Genome Sequence Resource for Two Populations of Ditylenchus destructor, the Migratory Endoparasitic Phytonematode.</title>
        <authorList>
            <person name="Zhang H."/>
            <person name="Lin R."/>
            <person name="Xie B."/>
        </authorList>
    </citation>
    <scope>NUCLEOTIDE SEQUENCE</scope>
    <source>
        <strain evidence="4">BazhouSP</strain>
    </source>
</reference>
<feature type="transmembrane region" description="Helical" evidence="2">
    <location>
        <begin position="382"/>
        <end position="402"/>
    </location>
</feature>
<evidence type="ECO:0000313" key="5">
    <source>
        <dbReference type="Proteomes" id="UP001201812"/>
    </source>
</evidence>
<dbReference type="Pfam" id="PF16013">
    <property type="entry name" value="DUF4781"/>
    <property type="match status" value="1"/>
</dbReference>
<dbReference type="Proteomes" id="UP001201812">
    <property type="component" value="Unassembled WGS sequence"/>
</dbReference>
<feature type="transmembrane region" description="Helical" evidence="2">
    <location>
        <begin position="335"/>
        <end position="356"/>
    </location>
</feature>
<gene>
    <name evidence="4" type="ORF">DdX_02116</name>
</gene>
<feature type="compositionally biased region" description="Polar residues" evidence="1">
    <location>
        <begin position="88"/>
        <end position="105"/>
    </location>
</feature>
<feature type="transmembrane region" description="Helical" evidence="2">
    <location>
        <begin position="308"/>
        <end position="329"/>
    </location>
</feature>
<keyword evidence="5" id="KW-1185">Reference proteome</keyword>
<comment type="caution">
    <text evidence="4">The sequence shown here is derived from an EMBL/GenBank/DDBJ whole genome shotgun (WGS) entry which is preliminary data.</text>
</comment>
<feature type="domain" description="DUF4781" evidence="3">
    <location>
        <begin position="241"/>
        <end position="497"/>
    </location>
</feature>
<dbReference type="PANTHER" id="PTHR21115">
    <property type="entry name" value="GH06117P-RELATED"/>
    <property type="match status" value="1"/>
</dbReference>
<dbReference type="InterPro" id="IPR031962">
    <property type="entry name" value="DUF4781"/>
</dbReference>
<dbReference type="EMBL" id="JAKKPZ010000002">
    <property type="protein sequence ID" value="KAI1725458.1"/>
    <property type="molecule type" value="Genomic_DNA"/>
</dbReference>
<evidence type="ECO:0000259" key="3">
    <source>
        <dbReference type="Pfam" id="PF16013"/>
    </source>
</evidence>
<feature type="region of interest" description="Disordered" evidence="1">
    <location>
        <begin position="88"/>
        <end position="134"/>
    </location>
</feature>
<evidence type="ECO:0000256" key="2">
    <source>
        <dbReference type="SAM" id="Phobius"/>
    </source>
</evidence>
<accession>A0AAD4NEA6</accession>
<keyword evidence="2" id="KW-0472">Membrane</keyword>
<feature type="transmembrane region" description="Helical" evidence="2">
    <location>
        <begin position="55"/>
        <end position="76"/>
    </location>
</feature>
<dbReference type="PANTHER" id="PTHR21115:SF0">
    <property type="entry name" value="GH06117P-RELATED"/>
    <property type="match status" value="1"/>
</dbReference>
<name>A0AAD4NEA6_9BILA</name>
<sequence length="594" mass="65343">MSVESPTEAHDDHWSDQKRLQAFREVATADQQRFAELAGQHHMCYSRDDPSKVEALRLMVAIALYGTSSCASGVLAETLNIQRTKSTTQLGKSSSAGAIHSNQVSPAAEVDESNVKDDVSMSGSTNTEEEEKQWEQIENEELSVASCCNSPESPFCYDHSYTDKQKEHVQSIVDALLHHSPHHTSIHVGRILLKLRLKHKSGTARHVTTYVFRVPVPPPDTDSVKCKANDKNCSLTSESLPANDFQEYHHGFIDSHARFYHTWDNFLHHNDLPECYIVYPKDGVYEREDGTCQIEGDFSRACGFKQKLLMATDIASAVIGLTATGATIAAAMTPVGAVVVSASLIGGLTAGSYTAIRSACSLADRGAHGQSMSLTDKKSRHLWFNAAMGLASTGASGMAAAAQMRAAALVGKHTGLASWMLHRMASEGAHLAEGLADVVELVKLVEEVGPVAWECCEEDRLPTWEESWRMAVALFFFYNHVVHPITAEKLMRIVMKENAINGVNNVTDIIDGNDTNSQIVDEVEEAKNLSITKGICLVSLVDQYLRKHMSRIESQIEENVTEIRKVRPVHVLAHNSVLMNVIEKEFCAHFGSEE</sequence>
<evidence type="ECO:0000313" key="4">
    <source>
        <dbReference type="EMBL" id="KAI1725458.1"/>
    </source>
</evidence>
<dbReference type="AlphaFoldDB" id="A0AAD4NEA6"/>
<protein>
    <recommendedName>
        <fullName evidence="3">DUF4781 domain-containing protein</fullName>
    </recommendedName>
</protein>
<organism evidence="4 5">
    <name type="scientific">Ditylenchus destructor</name>
    <dbReference type="NCBI Taxonomy" id="166010"/>
    <lineage>
        <taxon>Eukaryota</taxon>
        <taxon>Metazoa</taxon>
        <taxon>Ecdysozoa</taxon>
        <taxon>Nematoda</taxon>
        <taxon>Chromadorea</taxon>
        <taxon>Rhabditida</taxon>
        <taxon>Tylenchina</taxon>
        <taxon>Tylenchomorpha</taxon>
        <taxon>Sphaerularioidea</taxon>
        <taxon>Anguinidae</taxon>
        <taxon>Anguininae</taxon>
        <taxon>Ditylenchus</taxon>
    </lineage>
</organism>
<evidence type="ECO:0000256" key="1">
    <source>
        <dbReference type="SAM" id="MobiDB-lite"/>
    </source>
</evidence>
<proteinExistence type="predicted"/>
<keyword evidence="2" id="KW-1133">Transmembrane helix</keyword>